<feature type="chain" id="PRO_5041985421" description="Late embryogenesis abundant protein LEA-2 subgroup domain-containing protein" evidence="2">
    <location>
        <begin position="22"/>
        <end position="494"/>
    </location>
</feature>
<proteinExistence type="predicted"/>
<organism evidence="3 4">
    <name type="scientific">Skeletonema marinoi</name>
    <dbReference type="NCBI Taxonomy" id="267567"/>
    <lineage>
        <taxon>Eukaryota</taxon>
        <taxon>Sar</taxon>
        <taxon>Stramenopiles</taxon>
        <taxon>Ochrophyta</taxon>
        <taxon>Bacillariophyta</taxon>
        <taxon>Coscinodiscophyceae</taxon>
        <taxon>Thalassiosirophycidae</taxon>
        <taxon>Thalassiosirales</taxon>
        <taxon>Skeletonemataceae</taxon>
        <taxon>Skeletonema</taxon>
        <taxon>Skeletonema marinoi-dohrnii complex</taxon>
    </lineage>
</organism>
<keyword evidence="1" id="KW-0812">Transmembrane</keyword>
<reference evidence="3" key="1">
    <citation type="submission" date="2023-06" db="EMBL/GenBank/DDBJ databases">
        <title>Survivors Of The Sea: Transcriptome response of Skeletonema marinoi to long-term dormancy.</title>
        <authorList>
            <person name="Pinder M.I.M."/>
            <person name="Kourtchenko O."/>
            <person name="Robertson E.K."/>
            <person name="Larsson T."/>
            <person name="Maumus F."/>
            <person name="Osuna-Cruz C.M."/>
            <person name="Vancaester E."/>
            <person name="Stenow R."/>
            <person name="Vandepoele K."/>
            <person name="Ploug H."/>
            <person name="Bruchert V."/>
            <person name="Godhe A."/>
            <person name="Topel M."/>
        </authorList>
    </citation>
    <scope>NUCLEOTIDE SEQUENCE</scope>
    <source>
        <strain evidence="3">R05AC</strain>
    </source>
</reference>
<feature type="transmembrane region" description="Helical" evidence="1">
    <location>
        <begin position="195"/>
        <end position="217"/>
    </location>
</feature>
<dbReference type="AlphaFoldDB" id="A0AAD8Y837"/>
<sequence length="494" mass="53472">MTRRSIFRLAAAIAVVTTTLSSSFISASAADFELPLFNPKEIIDTDTPNESFIGPNCAAHTNCTECGGALSALCHWCAKNNKCHAKGDPFGCLIGASCDAPPPTPKPTKPPTPPAKKCIDFKDCQSCANSSWECHWCPQDNDGTCHAKGSWSGCASGADCFAIDRCQRLEPERVYHGGTFSKASFEGVGPVATTVLAVIMGLVLCCATCCFAGATFVKGAVDDLVRPDDMVYEDDGMSGQYDDDDNQLELEAPLLLENGSAGETDGEAIADANRRSNSLTRSEQVSVTQLSAMSVTTNRHPPKKKSSIRRMYGVCQVVYLVTIFFTVILFVVGMSYAPRQPQYNVCTNQLGWKSIIEGMASLKVSASFDLLISVYNPNRVEVDLKNGAGQFHYDGEYIGSFEIPEGKIAEEAISDIIVKVTFTPDKWQALSLTSEYYRGTLRFIVGGHAHVSVPALGNYSFEAKFDDIEVNTNDPSLDDTHLCACPGWKKPGHH</sequence>
<dbReference type="EMBL" id="JATAAI010000015">
    <property type="protein sequence ID" value="KAK1740749.1"/>
    <property type="molecule type" value="Genomic_DNA"/>
</dbReference>
<protein>
    <recommendedName>
        <fullName evidence="5">Late embryogenesis abundant protein LEA-2 subgroup domain-containing protein</fullName>
    </recommendedName>
</protein>
<accession>A0AAD8Y837</accession>
<dbReference type="SUPFAM" id="SSF117070">
    <property type="entry name" value="LEA14-like"/>
    <property type="match status" value="1"/>
</dbReference>
<keyword evidence="1" id="KW-1133">Transmembrane helix</keyword>
<evidence type="ECO:0000313" key="4">
    <source>
        <dbReference type="Proteomes" id="UP001224775"/>
    </source>
</evidence>
<gene>
    <name evidence="3" type="ORF">QTG54_008844</name>
</gene>
<evidence type="ECO:0000256" key="1">
    <source>
        <dbReference type="SAM" id="Phobius"/>
    </source>
</evidence>
<dbReference type="Gene3D" id="2.60.40.1820">
    <property type="match status" value="1"/>
</dbReference>
<feature type="signal peptide" evidence="2">
    <location>
        <begin position="1"/>
        <end position="21"/>
    </location>
</feature>
<evidence type="ECO:0000313" key="3">
    <source>
        <dbReference type="EMBL" id="KAK1740749.1"/>
    </source>
</evidence>
<dbReference type="Proteomes" id="UP001224775">
    <property type="component" value="Unassembled WGS sequence"/>
</dbReference>
<feature type="transmembrane region" description="Helical" evidence="1">
    <location>
        <begin position="311"/>
        <end position="337"/>
    </location>
</feature>
<evidence type="ECO:0008006" key="5">
    <source>
        <dbReference type="Google" id="ProtNLM"/>
    </source>
</evidence>
<keyword evidence="1" id="KW-0472">Membrane</keyword>
<evidence type="ECO:0000256" key="2">
    <source>
        <dbReference type="SAM" id="SignalP"/>
    </source>
</evidence>
<keyword evidence="2" id="KW-0732">Signal</keyword>
<keyword evidence="4" id="KW-1185">Reference proteome</keyword>
<comment type="caution">
    <text evidence="3">The sequence shown here is derived from an EMBL/GenBank/DDBJ whole genome shotgun (WGS) entry which is preliminary data.</text>
</comment>
<name>A0AAD8Y837_9STRA</name>